<dbReference type="Pfam" id="PF13414">
    <property type="entry name" value="TPR_11"/>
    <property type="match status" value="2"/>
</dbReference>
<evidence type="ECO:0000313" key="6">
    <source>
        <dbReference type="Proteomes" id="UP000035337"/>
    </source>
</evidence>
<dbReference type="PROSITE" id="PS50005">
    <property type="entry name" value="TPR"/>
    <property type="match status" value="5"/>
</dbReference>
<evidence type="ECO:0000256" key="3">
    <source>
        <dbReference type="PROSITE-ProRule" id="PRU00339"/>
    </source>
</evidence>
<sequence>MRLVLEKIKIISKKFYAIFEDIRDPNLRISVIITLGLILAGALIYGVKNIGYSKEVLWQKANAYYMQERFFLAAKYFSKVAELDRGNPQAYFSYAVALTKLGNFNGAIRNFKKAVNIDPGNAEIYYYLGNAYYQQASLLNNSELFAKAENTLAKAIELNPNLEKAYLLIGVCFRANAKMDKARAWYRKALLEGNFSKAGFYNLIGHTFFEEKRYKEAAAYYERAIANDYAFIAAYCNLGDMYVLMGDTQAALEKYKKVIEINDELAIGYVKIAEIYYNNVEYDEVLNMCAKALAVNPDDAKANYLAGMVYKVWGRDADAFAYLEKAAYYGNDEAVVELRRSGVDLR</sequence>
<keyword evidence="2 3" id="KW-0802">TPR repeat</keyword>
<reference evidence="5 6" key="1">
    <citation type="submission" date="2014-09" db="EMBL/GenBank/DDBJ databases">
        <title>Complete genome sequence of Endomicrobium proavitum.</title>
        <authorList>
            <person name="Zheng H."/>
        </authorList>
    </citation>
    <scope>NUCLEOTIDE SEQUENCE [LARGE SCALE GENOMIC DNA]</scope>
    <source>
        <strain evidence="5 6">Rsa215</strain>
    </source>
</reference>
<gene>
    <name evidence="5" type="ORF">Epro_1016</name>
</gene>
<dbReference type="RefSeq" id="WP_052570943.1">
    <property type="nucleotide sequence ID" value="NZ_CP009498.1"/>
</dbReference>
<dbReference type="Pfam" id="PF13181">
    <property type="entry name" value="TPR_8"/>
    <property type="match status" value="2"/>
</dbReference>
<feature type="repeat" description="TPR" evidence="3">
    <location>
        <begin position="129"/>
        <end position="162"/>
    </location>
</feature>
<dbReference type="PANTHER" id="PTHR44943:SF8">
    <property type="entry name" value="TPR REPEAT-CONTAINING PROTEIN MJ0263"/>
    <property type="match status" value="1"/>
</dbReference>
<evidence type="ECO:0000256" key="1">
    <source>
        <dbReference type="ARBA" id="ARBA00022737"/>
    </source>
</evidence>
<feature type="transmembrane region" description="Helical" evidence="4">
    <location>
        <begin position="29"/>
        <end position="47"/>
    </location>
</feature>
<dbReference type="STRING" id="1408281.Epro_1016"/>
<accession>A0A0G3WKG2</accession>
<dbReference type="Gene3D" id="1.25.40.10">
    <property type="entry name" value="Tetratricopeptide repeat domain"/>
    <property type="match status" value="4"/>
</dbReference>
<evidence type="ECO:0000256" key="2">
    <source>
        <dbReference type="ARBA" id="ARBA00022803"/>
    </source>
</evidence>
<dbReference type="InterPro" id="IPR051685">
    <property type="entry name" value="Ycf3/AcsC/BcsC/TPR_MFPF"/>
</dbReference>
<keyword evidence="1" id="KW-0677">Repeat</keyword>
<dbReference type="PROSITE" id="PS50293">
    <property type="entry name" value="TPR_REGION"/>
    <property type="match status" value="1"/>
</dbReference>
<feature type="repeat" description="TPR" evidence="3">
    <location>
        <begin position="232"/>
        <end position="265"/>
    </location>
</feature>
<keyword evidence="4" id="KW-1133">Transmembrane helix</keyword>
<keyword evidence="4" id="KW-0812">Transmembrane</keyword>
<feature type="repeat" description="TPR" evidence="3">
    <location>
        <begin position="198"/>
        <end position="231"/>
    </location>
</feature>
<evidence type="ECO:0000313" key="5">
    <source>
        <dbReference type="EMBL" id="AKL98395.1"/>
    </source>
</evidence>
<evidence type="ECO:0000256" key="4">
    <source>
        <dbReference type="SAM" id="Phobius"/>
    </source>
</evidence>
<dbReference type="OrthoDB" id="1737781at2"/>
<keyword evidence="6" id="KW-1185">Reference proteome</keyword>
<proteinExistence type="predicted"/>
<dbReference type="AlphaFoldDB" id="A0A0G3WKG2"/>
<dbReference type="KEGG" id="epo:Epro_1016"/>
<organism evidence="5 6">
    <name type="scientific">Endomicrobium proavitum</name>
    <dbReference type="NCBI Taxonomy" id="1408281"/>
    <lineage>
        <taxon>Bacteria</taxon>
        <taxon>Pseudomonadati</taxon>
        <taxon>Elusimicrobiota</taxon>
        <taxon>Endomicrobiia</taxon>
        <taxon>Endomicrobiales</taxon>
        <taxon>Endomicrobiaceae</taxon>
        <taxon>Endomicrobium</taxon>
    </lineage>
</organism>
<dbReference type="InterPro" id="IPR019734">
    <property type="entry name" value="TPR_rpt"/>
</dbReference>
<dbReference type="SUPFAM" id="SSF48452">
    <property type="entry name" value="TPR-like"/>
    <property type="match status" value="1"/>
</dbReference>
<dbReference type="Proteomes" id="UP000035337">
    <property type="component" value="Chromosome"/>
</dbReference>
<dbReference type="EMBL" id="CP009498">
    <property type="protein sequence ID" value="AKL98395.1"/>
    <property type="molecule type" value="Genomic_DNA"/>
</dbReference>
<dbReference type="SMART" id="SM00028">
    <property type="entry name" value="TPR"/>
    <property type="match status" value="8"/>
</dbReference>
<protein>
    <submittedName>
        <fullName evidence="5">Uncharacterized protein</fullName>
    </submittedName>
</protein>
<feature type="repeat" description="TPR" evidence="3">
    <location>
        <begin position="266"/>
        <end position="299"/>
    </location>
</feature>
<dbReference type="PANTHER" id="PTHR44943">
    <property type="entry name" value="CELLULOSE SYNTHASE OPERON PROTEIN C"/>
    <property type="match status" value="1"/>
</dbReference>
<feature type="repeat" description="TPR" evidence="3">
    <location>
        <begin position="88"/>
        <end position="121"/>
    </location>
</feature>
<name>A0A0G3WKG2_9BACT</name>
<keyword evidence="4" id="KW-0472">Membrane</keyword>
<dbReference type="InterPro" id="IPR011990">
    <property type="entry name" value="TPR-like_helical_dom_sf"/>
</dbReference>